<sequence length="374" mass="41614">MELGVVKSLTTDLENARREAERCGKHQLDLDFFRETSVKTHLIAFLTALPAEIKAALKTPRRPKPEPQTESKITHSPDIKPSTRGNRAWNLSIPRLTIVLKIIKVIAEKLGTRAARGDKYRSLAGDVGGLGIGEEASRISADNVVKFVIDHAVGKVTEQMAEWDAPPSNTIPSMPQYHVWQQAPADDMELNERAEFYHQPGWGMPPTDSTLNNVDPFTQYQGISNSNQVYHPQPPADNQRRQLHSISNICMTPFARLEEFPDHEQAYVSTPDGEAVLFARFQGFPDHNQTYHQLPLVGYAPNDHIIHTSQLPLSVSNYVSNCQNAAQNSVLFAQSNGSQIQDGCSLDPPYSTSASLPAQYMLQLVAGIQQLKHY</sequence>
<reference evidence="3" key="1">
    <citation type="journal article" date="2015" name="PLoS Genet.">
        <title>The dynamic genome and transcriptome of the human fungal pathogen Blastomyces and close relative Emmonsia.</title>
        <authorList>
            <person name="Munoz J.F."/>
            <person name="Gauthier G.M."/>
            <person name="Desjardins C.A."/>
            <person name="Gallo J.E."/>
            <person name="Holder J."/>
            <person name="Sullivan T.D."/>
            <person name="Marty A.J."/>
            <person name="Carmen J.C."/>
            <person name="Chen Z."/>
            <person name="Ding L."/>
            <person name="Gujja S."/>
            <person name="Magrini V."/>
            <person name="Misas E."/>
            <person name="Mitreva M."/>
            <person name="Priest M."/>
            <person name="Saif S."/>
            <person name="Whiston E.A."/>
            <person name="Young S."/>
            <person name="Zeng Q."/>
            <person name="Goldman W.E."/>
            <person name="Mardis E.R."/>
            <person name="Taylor J.W."/>
            <person name="McEwen J.G."/>
            <person name="Clay O.K."/>
            <person name="Klein B.S."/>
            <person name="Cuomo C.A."/>
        </authorList>
    </citation>
    <scope>NUCLEOTIDE SEQUENCE [LARGE SCALE GENOMIC DNA]</scope>
    <source>
        <strain evidence="3">UAMH 3008</strain>
    </source>
</reference>
<feature type="region of interest" description="Disordered" evidence="1">
    <location>
        <begin position="57"/>
        <end position="85"/>
    </location>
</feature>
<evidence type="ECO:0000313" key="2">
    <source>
        <dbReference type="EMBL" id="KKZ65516.1"/>
    </source>
</evidence>
<evidence type="ECO:0000256" key="1">
    <source>
        <dbReference type="SAM" id="MobiDB-lite"/>
    </source>
</evidence>
<evidence type="ECO:0000313" key="3">
    <source>
        <dbReference type="Proteomes" id="UP000034164"/>
    </source>
</evidence>
<accession>A0A0G2JAD0</accession>
<dbReference type="Proteomes" id="UP000034164">
    <property type="component" value="Unassembled WGS sequence"/>
</dbReference>
<dbReference type="VEuPathDB" id="FungiDB:EMCG_08655"/>
<dbReference type="EMBL" id="LCZI01000627">
    <property type="protein sequence ID" value="KKZ65516.1"/>
    <property type="molecule type" value="Genomic_DNA"/>
</dbReference>
<name>A0A0G2JAD0_9EURO</name>
<feature type="compositionally biased region" description="Basic and acidic residues" evidence="1">
    <location>
        <begin position="63"/>
        <end position="78"/>
    </location>
</feature>
<comment type="caution">
    <text evidence="2">The sequence shown here is derived from an EMBL/GenBank/DDBJ whole genome shotgun (WGS) entry which is preliminary data.</text>
</comment>
<dbReference type="AlphaFoldDB" id="A0A0G2JAD0"/>
<proteinExistence type="predicted"/>
<organism evidence="2 3">
    <name type="scientific">[Emmonsia] crescens</name>
    <dbReference type="NCBI Taxonomy" id="73230"/>
    <lineage>
        <taxon>Eukaryota</taxon>
        <taxon>Fungi</taxon>
        <taxon>Dikarya</taxon>
        <taxon>Ascomycota</taxon>
        <taxon>Pezizomycotina</taxon>
        <taxon>Eurotiomycetes</taxon>
        <taxon>Eurotiomycetidae</taxon>
        <taxon>Onygenales</taxon>
        <taxon>Ajellomycetaceae</taxon>
        <taxon>Emergomyces</taxon>
    </lineage>
</organism>
<gene>
    <name evidence="2" type="ORF">EMCG_08655</name>
</gene>
<dbReference type="OrthoDB" id="4509637at2759"/>
<protein>
    <submittedName>
        <fullName evidence="2">Uncharacterized protein</fullName>
    </submittedName>
</protein>